<evidence type="ECO:0000313" key="1">
    <source>
        <dbReference type="EMBL" id="URZ10824.1"/>
    </source>
</evidence>
<dbReference type="STRING" id="84029.CROST_06780"/>
<accession>A0A1S8LJM4</accession>
<dbReference type="AlphaFoldDB" id="A0A1S8LJM4"/>
<name>A0A1S8LJM4_9CLOT</name>
<reference evidence="1 2" key="1">
    <citation type="submission" date="2022-04" db="EMBL/GenBank/DDBJ databases">
        <title>Genome sequence of C. roseum typestrain.</title>
        <authorList>
            <person name="Poehlein A."/>
            <person name="Schoch T."/>
            <person name="Duerre P."/>
            <person name="Daniel R."/>
        </authorList>
    </citation>
    <scope>NUCLEOTIDE SEQUENCE [LARGE SCALE GENOMIC DNA]</scope>
    <source>
        <strain evidence="1 2">DSM 7320</strain>
    </source>
</reference>
<dbReference type="Proteomes" id="UP000190951">
    <property type="component" value="Chromosome"/>
</dbReference>
<dbReference type="EMBL" id="CP096983">
    <property type="protein sequence ID" value="URZ10824.1"/>
    <property type="molecule type" value="Genomic_DNA"/>
</dbReference>
<keyword evidence="2" id="KW-1185">Reference proteome</keyword>
<evidence type="ECO:0000313" key="2">
    <source>
        <dbReference type="Proteomes" id="UP000190951"/>
    </source>
</evidence>
<proteinExistence type="predicted"/>
<protein>
    <submittedName>
        <fullName evidence="1">Uncharacterized protein</fullName>
    </submittedName>
</protein>
<dbReference type="RefSeq" id="WP_077834350.1">
    <property type="nucleotide sequence ID" value="NZ_CP096983.1"/>
</dbReference>
<organism evidence="1 2">
    <name type="scientific">Clostridium felsineum</name>
    <dbReference type="NCBI Taxonomy" id="36839"/>
    <lineage>
        <taxon>Bacteria</taxon>
        <taxon>Bacillati</taxon>
        <taxon>Bacillota</taxon>
        <taxon>Clostridia</taxon>
        <taxon>Eubacteriales</taxon>
        <taxon>Clostridiaceae</taxon>
        <taxon>Clostridium</taxon>
    </lineage>
</organism>
<gene>
    <name evidence="1" type="ORF">CROST_015390</name>
</gene>
<sequence length="70" mass="8252">MGNCPFLTTTEKEISCFEECIFYKDETAKDECPFRSVEKLGDDGITKAYYDYIMKGNEYLSEEEYYKKTV</sequence>
<dbReference type="KEGG" id="crw:CROST_015390"/>